<dbReference type="AlphaFoldDB" id="A0A815F8C1"/>
<protein>
    <submittedName>
        <fullName evidence="1">Uncharacterized protein</fullName>
    </submittedName>
</protein>
<evidence type="ECO:0000313" key="1">
    <source>
        <dbReference type="EMBL" id="CAF1322889.1"/>
    </source>
</evidence>
<evidence type="ECO:0000313" key="2">
    <source>
        <dbReference type="Proteomes" id="UP000663864"/>
    </source>
</evidence>
<dbReference type="EMBL" id="CAJNOT010002516">
    <property type="protein sequence ID" value="CAF1322889.1"/>
    <property type="molecule type" value="Genomic_DNA"/>
</dbReference>
<reference evidence="1" key="1">
    <citation type="submission" date="2021-02" db="EMBL/GenBank/DDBJ databases">
        <authorList>
            <person name="Nowell W R."/>
        </authorList>
    </citation>
    <scope>NUCLEOTIDE SEQUENCE</scope>
</reference>
<accession>A0A815F8C1</accession>
<proteinExistence type="predicted"/>
<organism evidence="1 2">
    <name type="scientific">Rotaria sordida</name>
    <dbReference type="NCBI Taxonomy" id="392033"/>
    <lineage>
        <taxon>Eukaryota</taxon>
        <taxon>Metazoa</taxon>
        <taxon>Spiralia</taxon>
        <taxon>Gnathifera</taxon>
        <taxon>Rotifera</taxon>
        <taxon>Eurotatoria</taxon>
        <taxon>Bdelloidea</taxon>
        <taxon>Philodinida</taxon>
        <taxon>Philodinidae</taxon>
        <taxon>Rotaria</taxon>
    </lineage>
</organism>
<name>A0A815F8C1_9BILA</name>
<sequence length="283" mass="33010">MTEGLHNMQPLSLSNTVQLTLSIQHPSELRLLFEHNALPAIEYLNITIENPQTTVPCKVPNTQLCKDSLRQTANGGTHLRVLVLRYITLNDVIILIGTLTMPLLEELILIDIQQDSFHFCNCTFLSLAALDRLGQFQEVFNSSNFPTLKTLHFSLCFPQEIEHAWRISSFSCNRQWPFDNINCYIDERHVHVLDARGYIAKILFVIYNCPIHLLYRYKRTFYNYGFTTHVSAPIRTIRRRLIQWTCDQKYESEQLNKTLRIIASGRVNELHLTYLNEQVSRKK</sequence>
<comment type="caution">
    <text evidence="1">The sequence shown here is derived from an EMBL/GenBank/DDBJ whole genome shotgun (WGS) entry which is preliminary data.</text>
</comment>
<gene>
    <name evidence="1" type="ORF">ZHD862_LOCUS29106</name>
</gene>
<dbReference type="Proteomes" id="UP000663864">
    <property type="component" value="Unassembled WGS sequence"/>
</dbReference>